<dbReference type="InterPro" id="IPR002938">
    <property type="entry name" value="FAD-bd"/>
</dbReference>
<feature type="domain" description="FAD-binding" evidence="6">
    <location>
        <begin position="6"/>
        <end position="345"/>
    </location>
</feature>
<dbReference type="EMBL" id="WISZ01000098">
    <property type="protein sequence ID" value="MQX08951.1"/>
    <property type="molecule type" value="Genomic_DNA"/>
</dbReference>
<evidence type="ECO:0000259" key="6">
    <source>
        <dbReference type="Pfam" id="PF01494"/>
    </source>
</evidence>
<dbReference type="Pfam" id="PF01494">
    <property type="entry name" value="FAD_binding_3"/>
    <property type="match status" value="1"/>
</dbReference>
<dbReference type="EMBL" id="NWTC01000015">
    <property type="protein sequence ID" value="PDT46133.1"/>
    <property type="molecule type" value="Genomic_DNA"/>
</dbReference>
<keyword evidence="5" id="KW-0503">Monooxygenase</keyword>
<dbReference type="SUPFAM" id="SSF51905">
    <property type="entry name" value="FAD/NAD(P)-binding domain"/>
    <property type="match status" value="1"/>
</dbReference>
<proteinExistence type="predicted"/>
<name>A0A2A6LU34_RHIFR</name>
<evidence type="ECO:0000313" key="8">
    <source>
        <dbReference type="EMBL" id="PDT46133.1"/>
    </source>
</evidence>
<dbReference type="PANTHER" id="PTHR13789:SF318">
    <property type="entry name" value="GERANYLGERANYL DIPHOSPHATE REDUCTASE"/>
    <property type="match status" value="1"/>
</dbReference>
<dbReference type="InterPro" id="IPR036188">
    <property type="entry name" value="FAD/NAD-bd_sf"/>
</dbReference>
<dbReference type="RefSeq" id="WP_014328178.1">
    <property type="nucleotide sequence ID" value="NZ_BJNI01000004.1"/>
</dbReference>
<keyword evidence="2" id="KW-0285">Flavoprotein</keyword>
<evidence type="ECO:0000313" key="9">
    <source>
        <dbReference type="Proteomes" id="UP000220353"/>
    </source>
</evidence>
<dbReference type="PRINTS" id="PR00420">
    <property type="entry name" value="RNGMNOXGNASE"/>
</dbReference>
<dbReference type="GO" id="GO:0071949">
    <property type="term" value="F:FAD binding"/>
    <property type="evidence" value="ECO:0007669"/>
    <property type="project" value="InterPro"/>
</dbReference>
<sequence length="393" mass="41568">MQQADPVAIVGAGIAGLTMALCLARHGILADIFEQADALDEVGAGLQVSPNASRILMELGLLPALEDVWSEPDSIALVDGRTLRSLADVPAGPAARSRWAAPYGVLHRASLQKILQDAVQSEPRCRLHLGTRIAGDPAAAVAAAAGRRPSVVIGADGLWSQARAAIAGAGTVRFSGNIAWRLLLPRAEASGCLSADSVTAFLGTKAHLVAYPLREIDGFNLVAIVGGKPAGTAWTGQDSEERRREFAVAFEAWHPDLRLMIESAASATYWPLCTVDEGAWHNGRDLVVIGDAAHAMTPFAAQGAAMAIEDASELACCLAECVDAPAAFVRYEQARRARISRVRKRAAFNRFAYHARGPVRVARNLVLAVRGPTALAADLDWLYGYGASGRQKA</sequence>
<keyword evidence="3" id="KW-0274">FAD</keyword>
<comment type="cofactor">
    <cofactor evidence="1">
        <name>FAD</name>
        <dbReference type="ChEBI" id="CHEBI:57692"/>
    </cofactor>
</comment>
<dbReference type="InterPro" id="IPR050493">
    <property type="entry name" value="FAD-dep_Monooxygenase_BioMet"/>
</dbReference>
<dbReference type="GO" id="GO:0004497">
    <property type="term" value="F:monooxygenase activity"/>
    <property type="evidence" value="ECO:0007669"/>
    <property type="project" value="UniProtKB-KW"/>
</dbReference>
<organism evidence="8 9">
    <name type="scientific">Rhizobium fredii</name>
    <name type="common">Sinorhizobium fredii</name>
    <dbReference type="NCBI Taxonomy" id="380"/>
    <lineage>
        <taxon>Bacteria</taxon>
        <taxon>Pseudomonadati</taxon>
        <taxon>Pseudomonadota</taxon>
        <taxon>Alphaproteobacteria</taxon>
        <taxon>Hyphomicrobiales</taxon>
        <taxon>Rhizobiaceae</taxon>
        <taxon>Sinorhizobium/Ensifer group</taxon>
        <taxon>Sinorhizobium</taxon>
    </lineage>
</organism>
<gene>
    <name evidence="8" type="ORF">CO661_19455</name>
    <name evidence="7" type="ORF">GHK48_11800</name>
</gene>
<reference evidence="7 10" key="1">
    <citation type="journal article" date="2013" name="Genome Biol.">
        <title>Comparative genomics of the core and accessory genomes of 48 Sinorhizobium strains comprising five genospecies.</title>
        <authorList>
            <person name="Sugawara M."/>
            <person name="Epstein B."/>
            <person name="Badgley B.D."/>
            <person name="Unno T."/>
            <person name="Xu L."/>
            <person name="Reese J."/>
            <person name="Gyaneshwar P."/>
            <person name="Denny R."/>
            <person name="Mudge J."/>
            <person name="Bharti A.K."/>
            <person name="Farmer A.D."/>
            <person name="May G.D."/>
            <person name="Woodward J.E."/>
            <person name="Medigue C."/>
            <person name="Vallenet D."/>
            <person name="Lajus A."/>
            <person name="Rouy Z."/>
            <person name="Martinez-Vaz B."/>
            <person name="Tiffin P."/>
            <person name="Young N.D."/>
            <person name="Sadowsky M.J."/>
        </authorList>
    </citation>
    <scope>NUCLEOTIDE SEQUENCE [LARGE SCALE GENOMIC DNA]</scope>
    <source>
        <strain evidence="7 10">USDA205</strain>
    </source>
</reference>
<dbReference type="Proteomes" id="UP000466694">
    <property type="component" value="Unassembled WGS sequence"/>
</dbReference>
<dbReference type="SUPFAM" id="SSF54373">
    <property type="entry name" value="FAD-linked reductases, C-terminal domain"/>
    <property type="match status" value="1"/>
</dbReference>
<evidence type="ECO:0000256" key="3">
    <source>
        <dbReference type="ARBA" id="ARBA00022827"/>
    </source>
</evidence>
<evidence type="ECO:0000256" key="1">
    <source>
        <dbReference type="ARBA" id="ARBA00001974"/>
    </source>
</evidence>
<keyword evidence="4" id="KW-0560">Oxidoreductase</keyword>
<accession>A0A2A6LU34</accession>
<dbReference type="Proteomes" id="UP000220353">
    <property type="component" value="Unassembled WGS sequence"/>
</dbReference>
<protein>
    <submittedName>
        <fullName evidence="7">NAD(P)-binding protein</fullName>
    </submittedName>
    <submittedName>
        <fullName evidence="8">Salicylate hydroxylase</fullName>
    </submittedName>
</protein>
<comment type="caution">
    <text evidence="8">The sequence shown here is derived from an EMBL/GenBank/DDBJ whole genome shotgun (WGS) entry which is preliminary data.</text>
</comment>
<evidence type="ECO:0000313" key="7">
    <source>
        <dbReference type="EMBL" id="MQX08951.1"/>
    </source>
</evidence>
<evidence type="ECO:0000313" key="10">
    <source>
        <dbReference type="Proteomes" id="UP000466694"/>
    </source>
</evidence>
<dbReference type="AlphaFoldDB" id="A0A2A6LU34"/>
<reference evidence="7" key="3">
    <citation type="submission" date="2019-10" db="EMBL/GenBank/DDBJ databases">
        <authorList>
            <person name="Sugawara M."/>
            <person name="Epstein B."/>
            <person name="Badgley B."/>
            <person name="Unno T."/>
            <person name="Xu L."/>
            <person name="Reese J."/>
            <person name="Gyaneshwar P."/>
            <person name="Denny R."/>
            <person name="Mudege J."/>
            <person name="Bharti A."/>
            <person name="Farmer A."/>
            <person name="May G."/>
            <person name="Woodward J."/>
            <person name="Medigue C."/>
            <person name="Vallenet D."/>
            <person name="Lajus A."/>
            <person name="Rouy Z."/>
            <person name="Martinez-Vaz B."/>
            <person name="Tiffin P."/>
            <person name="Young N."/>
            <person name="Sadowsky M."/>
        </authorList>
    </citation>
    <scope>NUCLEOTIDE SEQUENCE</scope>
    <source>
        <strain evidence="7">USDA205</strain>
    </source>
</reference>
<evidence type="ECO:0000256" key="4">
    <source>
        <dbReference type="ARBA" id="ARBA00023002"/>
    </source>
</evidence>
<evidence type="ECO:0000256" key="5">
    <source>
        <dbReference type="ARBA" id="ARBA00023033"/>
    </source>
</evidence>
<dbReference type="Gene3D" id="3.50.50.60">
    <property type="entry name" value="FAD/NAD(P)-binding domain"/>
    <property type="match status" value="1"/>
</dbReference>
<dbReference type="GeneID" id="48972810"/>
<dbReference type="PANTHER" id="PTHR13789">
    <property type="entry name" value="MONOOXYGENASE"/>
    <property type="match status" value="1"/>
</dbReference>
<reference evidence="8 9" key="2">
    <citation type="submission" date="2017-09" db="EMBL/GenBank/DDBJ databases">
        <title>Comparative genomics of rhizobia isolated from Phaseolus vulgaris in China.</title>
        <authorList>
            <person name="Tong W."/>
        </authorList>
    </citation>
    <scope>NUCLEOTIDE SEQUENCE [LARGE SCALE GENOMIC DNA]</scope>
    <source>
        <strain evidence="8 9">PCH1</strain>
    </source>
</reference>
<evidence type="ECO:0000256" key="2">
    <source>
        <dbReference type="ARBA" id="ARBA00022630"/>
    </source>
</evidence>